<gene>
    <name evidence="2" type="ORF">HGM15179_017606</name>
</gene>
<reference evidence="2" key="1">
    <citation type="submission" date="2019-04" db="EMBL/GenBank/DDBJ databases">
        <title>Genome assembly of Zosterops borbonicus 15179.</title>
        <authorList>
            <person name="Leroy T."/>
            <person name="Anselmetti Y."/>
            <person name="Tilak M.-K."/>
            <person name="Nabholz B."/>
        </authorList>
    </citation>
    <scope>NUCLEOTIDE SEQUENCE</scope>
    <source>
        <strain evidence="2">HGM_15179</strain>
        <tissue evidence="2">Muscle</tissue>
    </source>
</reference>
<dbReference type="InterPro" id="IPR027417">
    <property type="entry name" value="P-loop_NTPase"/>
</dbReference>
<dbReference type="PANTHER" id="PTHR33332">
    <property type="entry name" value="REVERSE TRANSCRIPTASE DOMAIN-CONTAINING PROTEIN"/>
    <property type="match status" value="1"/>
</dbReference>
<evidence type="ECO:0000256" key="1">
    <source>
        <dbReference type="SAM" id="Coils"/>
    </source>
</evidence>
<proteinExistence type="predicted"/>
<dbReference type="Proteomes" id="UP000796761">
    <property type="component" value="Unassembled WGS sequence"/>
</dbReference>
<organism evidence="2 3">
    <name type="scientific">Zosterops borbonicus</name>
    <dbReference type="NCBI Taxonomy" id="364589"/>
    <lineage>
        <taxon>Eukaryota</taxon>
        <taxon>Metazoa</taxon>
        <taxon>Chordata</taxon>
        <taxon>Craniata</taxon>
        <taxon>Vertebrata</taxon>
        <taxon>Euteleostomi</taxon>
        <taxon>Archelosauria</taxon>
        <taxon>Archosauria</taxon>
        <taxon>Dinosauria</taxon>
        <taxon>Saurischia</taxon>
        <taxon>Theropoda</taxon>
        <taxon>Coelurosauria</taxon>
        <taxon>Aves</taxon>
        <taxon>Neognathae</taxon>
        <taxon>Neoaves</taxon>
        <taxon>Telluraves</taxon>
        <taxon>Australaves</taxon>
        <taxon>Passeriformes</taxon>
        <taxon>Sylvioidea</taxon>
        <taxon>Zosteropidae</taxon>
        <taxon>Zosterops</taxon>
    </lineage>
</organism>
<keyword evidence="3" id="KW-1185">Reference proteome</keyword>
<protein>
    <submittedName>
        <fullName evidence="2">Uncharacterized protein</fullName>
    </submittedName>
</protein>
<evidence type="ECO:0000313" key="3">
    <source>
        <dbReference type="Proteomes" id="UP000796761"/>
    </source>
</evidence>
<dbReference type="OrthoDB" id="416454at2759"/>
<keyword evidence="1" id="KW-0175">Coiled coil</keyword>
<dbReference type="EMBL" id="SWJQ01001059">
    <property type="protein sequence ID" value="TRZ09510.1"/>
    <property type="molecule type" value="Genomic_DNA"/>
</dbReference>
<accession>A0A8K1G0J6</accession>
<evidence type="ECO:0000313" key="2">
    <source>
        <dbReference type="EMBL" id="TRZ09510.1"/>
    </source>
</evidence>
<dbReference type="Gene3D" id="3.40.50.300">
    <property type="entry name" value="P-loop containing nucleotide triphosphate hydrolases"/>
    <property type="match status" value="1"/>
</dbReference>
<dbReference type="AlphaFoldDB" id="A0A8K1G0J6"/>
<sequence length="131" mass="15157">MMACCLSEEAKEARRINDEIERQLRRDKRDARRELKLLLLDDTKLGGAVDSLEGREALQRDLNKLEDWAITNCMKFTNGKCWILYRGWGYPGCTDRFGNEMLERSAAERDQGVLVNRKLNMSQQCPGSQED</sequence>
<name>A0A8K1G0J6_9PASS</name>
<feature type="coiled-coil region" evidence="1">
    <location>
        <begin position="6"/>
        <end position="41"/>
    </location>
</feature>
<comment type="caution">
    <text evidence="2">The sequence shown here is derived from an EMBL/GenBank/DDBJ whole genome shotgun (WGS) entry which is preliminary data.</text>
</comment>